<evidence type="ECO:0000259" key="3">
    <source>
        <dbReference type="Pfam" id="PF00144"/>
    </source>
</evidence>
<keyword evidence="4" id="KW-0645">Protease</keyword>
<keyword evidence="4" id="KW-0378">Hydrolase</keyword>
<protein>
    <submittedName>
        <fullName evidence="4">D-alanyl-D-alanine carboxypeptidase</fullName>
        <ecNumber evidence="4">3.4.16.4</ecNumber>
    </submittedName>
</protein>
<feature type="domain" description="Beta-lactamase-related" evidence="3">
    <location>
        <begin position="44"/>
        <end position="360"/>
    </location>
</feature>
<organism evidence="4 5">
    <name type="scientific">Allostreptomyces psammosilenae</name>
    <dbReference type="NCBI Taxonomy" id="1892865"/>
    <lineage>
        <taxon>Bacteria</taxon>
        <taxon>Bacillati</taxon>
        <taxon>Actinomycetota</taxon>
        <taxon>Actinomycetes</taxon>
        <taxon>Kitasatosporales</taxon>
        <taxon>Streptomycetaceae</taxon>
        <taxon>Allostreptomyces</taxon>
    </lineage>
</organism>
<dbReference type="Pfam" id="PF00144">
    <property type="entry name" value="Beta-lactamase"/>
    <property type="match status" value="1"/>
</dbReference>
<dbReference type="InterPro" id="IPR001466">
    <property type="entry name" value="Beta-lactam-related"/>
</dbReference>
<proteinExistence type="predicted"/>
<feature type="chain" id="PRO_5032416472" evidence="2">
    <location>
        <begin position="20"/>
        <end position="429"/>
    </location>
</feature>
<dbReference type="AlphaFoldDB" id="A0A853A2M3"/>
<name>A0A853A2M3_9ACTN</name>
<keyword evidence="5" id="KW-1185">Reference proteome</keyword>
<dbReference type="SUPFAM" id="SSF56601">
    <property type="entry name" value="beta-lactamase/transpeptidase-like"/>
    <property type="match status" value="1"/>
</dbReference>
<dbReference type="InterPro" id="IPR012338">
    <property type="entry name" value="Beta-lactam/transpept-like"/>
</dbReference>
<dbReference type="InterPro" id="IPR050491">
    <property type="entry name" value="AmpC-like"/>
</dbReference>
<dbReference type="PANTHER" id="PTHR46825">
    <property type="entry name" value="D-ALANYL-D-ALANINE-CARBOXYPEPTIDASE/ENDOPEPTIDASE AMPH"/>
    <property type="match status" value="1"/>
</dbReference>
<dbReference type="PANTHER" id="PTHR46825:SF7">
    <property type="entry name" value="D-ALANYL-D-ALANINE CARBOXYPEPTIDASE"/>
    <property type="match status" value="1"/>
</dbReference>
<accession>A0A853A2M3</accession>
<evidence type="ECO:0000256" key="1">
    <source>
        <dbReference type="SAM" id="MobiDB-lite"/>
    </source>
</evidence>
<dbReference type="Gene3D" id="3.40.710.10">
    <property type="entry name" value="DD-peptidase/beta-lactamase superfamily"/>
    <property type="match status" value="1"/>
</dbReference>
<reference evidence="4 5" key="1">
    <citation type="submission" date="2020-07" db="EMBL/GenBank/DDBJ databases">
        <title>Sequencing the genomes of 1000 actinobacteria strains.</title>
        <authorList>
            <person name="Klenk H.-P."/>
        </authorList>
    </citation>
    <scope>NUCLEOTIDE SEQUENCE [LARGE SCALE GENOMIC DNA]</scope>
    <source>
        <strain evidence="4 5">DSM 42178</strain>
    </source>
</reference>
<dbReference type="Proteomes" id="UP000567795">
    <property type="component" value="Unassembled WGS sequence"/>
</dbReference>
<keyword evidence="4" id="KW-0121">Carboxypeptidase</keyword>
<sequence length="429" mass="44911">MTVAVSATLIGVCAAPATAAPPGSAGGPLPPGGTERPLLQQALDTVPGYGVPGALTVVDDDLGHWSGGSGVGDVATGQAVRPDGRFRAGSITKTFVATVVLQLVDEGRIGLDDPIADHLPGLLPYPQPITVRQLLQHTSGLPRDARYWTDLAGIDTERWRHHEPAELIAEATREPLVFEPGTGWAYSNIGYQVLGLLVEEVTGRPLSTELNRRIVHPLRLRGTYLPDRLPLVLSPAMRGYEALHPPGTALTDVTEYDMSWIWAAGALVTTGDDLNRFYDALLGGELLSEEALDQMRTTVPMQEGSPAGYGLGLMALPIDCGTRQSVLWGHNGGVPGFLSYSLVDEADGQRLTIAMNQALTAPVETGYGVNNVLGAVFCDLDAPGGPGAGPASPPNAEGRPFTAALPDGLTDVLPDAPVRPGTAAPTPTD</sequence>
<gene>
    <name evidence="4" type="ORF">FHU37_001651</name>
</gene>
<comment type="caution">
    <text evidence="4">The sequence shown here is derived from an EMBL/GenBank/DDBJ whole genome shotgun (WGS) entry which is preliminary data.</text>
</comment>
<evidence type="ECO:0000313" key="4">
    <source>
        <dbReference type="EMBL" id="NYI04708.1"/>
    </source>
</evidence>
<keyword evidence="2" id="KW-0732">Signal</keyword>
<dbReference type="EMBL" id="JACBZD010000001">
    <property type="protein sequence ID" value="NYI04708.1"/>
    <property type="molecule type" value="Genomic_DNA"/>
</dbReference>
<dbReference type="GO" id="GO:0009002">
    <property type="term" value="F:serine-type D-Ala-D-Ala carboxypeptidase activity"/>
    <property type="evidence" value="ECO:0007669"/>
    <property type="project" value="UniProtKB-EC"/>
</dbReference>
<feature type="signal peptide" evidence="2">
    <location>
        <begin position="1"/>
        <end position="19"/>
    </location>
</feature>
<feature type="region of interest" description="Disordered" evidence="1">
    <location>
        <begin position="386"/>
        <end position="429"/>
    </location>
</feature>
<evidence type="ECO:0000313" key="5">
    <source>
        <dbReference type="Proteomes" id="UP000567795"/>
    </source>
</evidence>
<evidence type="ECO:0000256" key="2">
    <source>
        <dbReference type="SAM" id="SignalP"/>
    </source>
</evidence>
<dbReference type="EC" id="3.4.16.4" evidence="4"/>